<name>A0A4Y8S3Q0_9SPHI</name>
<proteinExistence type="predicted"/>
<keyword evidence="3" id="KW-1185">Reference proteome</keyword>
<evidence type="ECO:0000256" key="1">
    <source>
        <dbReference type="SAM" id="SignalP"/>
    </source>
</evidence>
<gene>
    <name evidence="2" type="ORF">E2R66_25275</name>
</gene>
<reference evidence="2 3" key="1">
    <citation type="journal article" date="2017" name="Int. J. Syst. Evol. Microbiol.">
        <title>Mucilaginibacterpsychrotolerans sp. nov., isolated from peatlands.</title>
        <authorList>
            <person name="Deng Y."/>
            <person name="Shen L."/>
            <person name="Xu B."/>
            <person name="Liu Y."/>
            <person name="Gu Z."/>
            <person name="Liu H."/>
            <person name="Zhou Y."/>
        </authorList>
    </citation>
    <scope>NUCLEOTIDE SEQUENCE [LARGE SCALE GENOMIC DNA]</scope>
    <source>
        <strain evidence="2 3">NH7-4</strain>
    </source>
</reference>
<feature type="chain" id="PRO_5021284374" description="DUF4375 domain-containing protein" evidence="1">
    <location>
        <begin position="18"/>
        <end position="256"/>
    </location>
</feature>
<evidence type="ECO:0000313" key="2">
    <source>
        <dbReference type="EMBL" id="TFF33589.1"/>
    </source>
</evidence>
<dbReference type="EMBL" id="SOZE01000042">
    <property type="protein sequence ID" value="TFF33589.1"/>
    <property type="molecule type" value="Genomic_DNA"/>
</dbReference>
<feature type="signal peptide" evidence="1">
    <location>
        <begin position="1"/>
        <end position="17"/>
    </location>
</feature>
<keyword evidence="1" id="KW-0732">Signal</keyword>
<protein>
    <recommendedName>
        <fullName evidence="4">DUF4375 domain-containing protein</fullName>
    </recommendedName>
</protein>
<dbReference type="AlphaFoldDB" id="A0A4Y8S3Q0"/>
<sequence length="256" mass="29836">MKIIPLLLLACVLFACTNTPVKTSAPTAQPKKVTTDVIAATDSDSIDISTDISEKKFIKKAKIKRILKYYPEIDQEVPEPPDETYASRGKNTPEIQPEDDHKIIFGCEACQDEYFELYAYFLYKRDGGNQYSTQRKTLIKLYRDINHIMMTLTGGGTYFGHQYKRILGYAEYSVYLYLKNKDDYYHKIYSIVNQKQLYIKSLKQYINDEISNDLSSTPNEQIALRKELFKTVTEIDGLLTEYFYLDAVREFQYSHY</sequence>
<dbReference type="PROSITE" id="PS51257">
    <property type="entry name" value="PROKAR_LIPOPROTEIN"/>
    <property type="match status" value="1"/>
</dbReference>
<evidence type="ECO:0008006" key="4">
    <source>
        <dbReference type="Google" id="ProtNLM"/>
    </source>
</evidence>
<evidence type="ECO:0000313" key="3">
    <source>
        <dbReference type="Proteomes" id="UP000297540"/>
    </source>
</evidence>
<dbReference type="OrthoDB" id="676889at2"/>
<dbReference type="Proteomes" id="UP000297540">
    <property type="component" value="Unassembled WGS sequence"/>
</dbReference>
<organism evidence="2 3">
    <name type="scientific">Mucilaginibacter psychrotolerans</name>
    <dbReference type="NCBI Taxonomy" id="1524096"/>
    <lineage>
        <taxon>Bacteria</taxon>
        <taxon>Pseudomonadati</taxon>
        <taxon>Bacteroidota</taxon>
        <taxon>Sphingobacteriia</taxon>
        <taxon>Sphingobacteriales</taxon>
        <taxon>Sphingobacteriaceae</taxon>
        <taxon>Mucilaginibacter</taxon>
    </lineage>
</organism>
<dbReference type="RefSeq" id="WP_133236187.1">
    <property type="nucleotide sequence ID" value="NZ_SOZE01000042.1"/>
</dbReference>
<accession>A0A4Y8S3Q0</accession>
<comment type="caution">
    <text evidence="2">The sequence shown here is derived from an EMBL/GenBank/DDBJ whole genome shotgun (WGS) entry which is preliminary data.</text>
</comment>